<proteinExistence type="predicted"/>
<reference evidence="1 2" key="1">
    <citation type="submission" date="2019-02" db="EMBL/GenBank/DDBJ databases">
        <title>Genome sequencing of the rare red list fungi Phlebia centrifuga.</title>
        <authorList>
            <person name="Buettner E."/>
            <person name="Kellner H."/>
        </authorList>
    </citation>
    <scope>NUCLEOTIDE SEQUENCE [LARGE SCALE GENOMIC DNA]</scope>
    <source>
        <strain evidence="1 2">DSM 108282</strain>
    </source>
</reference>
<comment type="caution">
    <text evidence="1">The sequence shown here is derived from an EMBL/GenBank/DDBJ whole genome shotgun (WGS) entry which is preliminary data.</text>
</comment>
<keyword evidence="2" id="KW-1185">Reference proteome</keyword>
<accession>A0A4S4KS52</accession>
<name>A0A4S4KS52_9APHY</name>
<gene>
    <name evidence="1" type="ORF">EW026_g1756</name>
</gene>
<evidence type="ECO:0000313" key="1">
    <source>
        <dbReference type="EMBL" id="THH00818.1"/>
    </source>
</evidence>
<organism evidence="1 2">
    <name type="scientific">Hermanssonia centrifuga</name>
    <dbReference type="NCBI Taxonomy" id="98765"/>
    <lineage>
        <taxon>Eukaryota</taxon>
        <taxon>Fungi</taxon>
        <taxon>Dikarya</taxon>
        <taxon>Basidiomycota</taxon>
        <taxon>Agaricomycotina</taxon>
        <taxon>Agaricomycetes</taxon>
        <taxon>Polyporales</taxon>
        <taxon>Meruliaceae</taxon>
        <taxon>Hermanssonia</taxon>
    </lineage>
</organism>
<sequence>MAGPISIIEVEIIGIYIVEYEDGDSDMWKKTFEQLPPLQKLVLGFKSRENMDRFVHEVVKTKLDNLSSADRVKYAILQGHEWNGIWSRASVDSEELKETGLLYDGLWRI</sequence>
<protein>
    <submittedName>
        <fullName evidence="1">Uncharacterized protein</fullName>
    </submittedName>
</protein>
<dbReference type="EMBL" id="SGPJ01000039">
    <property type="protein sequence ID" value="THH00818.1"/>
    <property type="molecule type" value="Genomic_DNA"/>
</dbReference>
<dbReference type="AlphaFoldDB" id="A0A4S4KS52"/>
<evidence type="ECO:0000313" key="2">
    <source>
        <dbReference type="Proteomes" id="UP000309038"/>
    </source>
</evidence>
<dbReference type="Proteomes" id="UP000309038">
    <property type="component" value="Unassembled WGS sequence"/>
</dbReference>